<proteinExistence type="predicted"/>
<dbReference type="Proteomes" id="UP001195483">
    <property type="component" value="Unassembled WGS sequence"/>
</dbReference>
<reference evidence="1" key="1">
    <citation type="journal article" date="2021" name="Genome Biol. Evol.">
        <title>A High-Quality Reference Genome for a Parasitic Bivalve with Doubly Uniparental Inheritance (Bivalvia: Unionida).</title>
        <authorList>
            <person name="Smith C.H."/>
        </authorList>
    </citation>
    <scope>NUCLEOTIDE SEQUENCE</scope>
    <source>
        <strain evidence="1">CHS0354</strain>
    </source>
</reference>
<evidence type="ECO:0000313" key="1">
    <source>
        <dbReference type="EMBL" id="KAK3611582.1"/>
    </source>
</evidence>
<protein>
    <submittedName>
        <fullName evidence="1">Uncharacterized protein</fullName>
    </submittedName>
</protein>
<accession>A0AAE0WFW0</accession>
<dbReference type="AlphaFoldDB" id="A0AAE0WFW0"/>
<organism evidence="1 2">
    <name type="scientific">Potamilus streckersoni</name>
    <dbReference type="NCBI Taxonomy" id="2493646"/>
    <lineage>
        <taxon>Eukaryota</taxon>
        <taxon>Metazoa</taxon>
        <taxon>Spiralia</taxon>
        <taxon>Lophotrochozoa</taxon>
        <taxon>Mollusca</taxon>
        <taxon>Bivalvia</taxon>
        <taxon>Autobranchia</taxon>
        <taxon>Heteroconchia</taxon>
        <taxon>Palaeoheterodonta</taxon>
        <taxon>Unionida</taxon>
        <taxon>Unionoidea</taxon>
        <taxon>Unionidae</taxon>
        <taxon>Ambleminae</taxon>
        <taxon>Lampsilini</taxon>
        <taxon>Potamilus</taxon>
    </lineage>
</organism>
<keyword evidence="2" id="KW-1185">Reference proteome</keyword>
<dbReference type="InterPro" id="IPR021109">
    <property type="entry name" value="Peptidase_aspartic_dom_sf"/>
</dbReference>
<dbReference type="EMBL" id="JAEAOA010001119">
    <property type="protein sequence ID" value="KAK3611582.1"/>
    <property type="molecule type" value="Genomic_DNA"/>
</dbReference>
<reference evidence="1" key="3">
    <citation type="submission" date="2023-05" db="EMBL/GenBank/DDBJ databases">
        <authorList>
            <person name="Smith C.H."/>
        </authorList>
    </citation>
    <scope>NUCLEOTIDE SEQUENCE</scope>
    <source>
        <strain evidence="1">CHS0354</strain>
        <tissue evidence="1">Mantle</tissue>
    </source>
</reference>
<evidence type="ECO:0000313" key="2">
    <source>
        <dbReference type="Proteomes" id="UP001195483"/>
    </source>
</evidence>
<dbReference type="Gene3D" id="2.40.70.10">
    <property type="entry name" value="Acid Proteases"/>
    <property type="match status" value="1"/>
</dbReference>
<sequence>MADRRCIHTRGVRKMDIMINDTEVEHTVWVADIDRDIEGILGFHFLQRHQCGIYAGTNRLKLNCQPVKCATVEVKRIRCCRAVVDKASIMAPGVEIIIPGRVLDLEAASSCAILVPTKKFTEESIIVDETTENTVATQVSQGQKNWDDILLLAFMAYRSAAYDYEILTKMK</sequence>
<comment type="caution">
    <text evidence="1">The sequence shown here is derived from an EMBL/GenBank/DDBJ whole genome shotgun (WGS) entry which is preliminary data.</text>
</comment>
<reference evidence="1" key="2">
    <citation type="journal article" date="2021" name="Genome Biol. Evol.">
        <title>Developing a high-quality reference genome for a parasitic bivalve with doubly uniparental inheritance (Bivalvia: Unionida).</title>
        <authorList>
            <person name="Smith C.H."/>
        </authorList>
    </citation>
    <scope>NUCLEOTIDE SEQUENCE</scope>
    <source>
        <strain evidence="1">CHS0354</strain>
        <tissue evidence="1">Mantle</tissue>
    </source>
</reference>
<name>A0AAE0WFW0_9BIVA</name>
<gene>
    <name evidence="1" type="ORF">CHS0354_018097</name>
</gene>